<evidence type="ECO:0000256" key="2">
    <source>
        <dbReference type="SAM" id="SignalP"/>
    </source>
</evidence>
<feature type="chain" id="PRO_5002137341" description="YncE family protein" evidence="2">
    <location>
        <begin position="22"/>
        <end position="405"/>
    </location>
</feature>
<evidence type="ECO:0000256" key="1">
    <source>
        <dbReference type="SAM" id="MobiDB-lite"/>
    </source>
</evidence>
<feature type="region of interest" description="Disordered" evidence="1">
    <location>
        <begin position="341"/>
        <end position="360"/>
    </location>
</feature>
<feature type="compositionally biased region" description="Polar residues" evidence="1">
    <location>
        <begin position="344"/>
        <end position="360"/>
    </location>
</feature>
<dbReference type="PANTHER" id="PTHR47197:SF3">
    <property type="entry name" value="DIHYDRO-HEME D1 DEHYDROGENASE"/>
    <property type="match status" value="1"/>
</dbReference>
<dbReference type="RefSeq" id="WP_039610110.1">
    <property type="nucleotide sequence ID" value="NZ_JWIC01000006.1"/>
</dbReference>
<dbReference type="OrthoDB" id="6313451at2"/>
<dbReference type="InterPro" id="IPR011048">
    <property type="entry name" value="Haem_d1_sf"/>
</dbReference>
<dbReference type="EMBL" id="JWIC01000006">
    <property type="protein sequence ID" value="KID57050.1"/>
    <property type="molecule type" value="Genomic_DNA"/>
</dbReference>
<accession>A0A0C1QCB7</accession>
<dbReference type="InterPro" id="IPR015943">
    <property type="entry name" value="WD40/YVTN_repeat-like_dom_sf"/>
</dbReference>
<organism evidence="3 4">
    <name type="scientific">Pseudoalteromonas luteoviolacea</name>
    <dbReference type="NCBI Taxonomy" id="43657"/>
    <lineage>
        <taxon>Bacteria</taxon>
        <taxon>Pseudomonadati</taxon>
        <taxon>Pseudomonadota</taxon>
        <taxon>Gammaproteobacteria</taxon>
        <taxon>Alteromonadales</taxon>
        <taxon>Pseudoalteromonadaceae</taxon>
        <taxon>Pseudoalteromonas</taxon>
    </lineage>
</organism>
<protein>
    <recommendedName>
        <fullName evidence="5">YncE family protein</fullName>
    </recommendedName>
</protein>
<evidence type="ECO:0000313" key="4">
    <source>
        <dbReference type="Proteomes" id="UP000031327"/>
    </source>
</evidence>
<dbReference type="AlphaFoldDB" id="A0A0C1QCB7"/>
<dbReference type="Gene3D" id="2.130.10.10">
    <property type="entry name" value="YVTN repeat-like/Quinoprotein amine dehydrogenase"/>
    <property type="match status" value="2"/>
</dbReference>
<comment type="caution">
    <text evidence="3">The sequence shown here is derived from an EMBL/GenBank/DDBJ whole genome shotgun (WGS) entry which is preliminary data.</text>
</comment>
<gene>
    <name evidence="3" type="ORF">JF50_14410</name>
</gene>
<feature type="signal peptide" evidence="2">
    <location>
        <begin position="1"/>
        <end position="21"/>
    </location>
</feature>
<sequence>MRKTVLLISILSTFNIQSAIAHSHSTGFYADKENNQVVTFQPQTMKLKEVLNTIGDSPYPIDKAGLEQVYVTTRNTQSLDILASKSLEIGGVIPLTHFPRSVTYNKNKRLAAVSGTKKAVTSIIDTTTNEVIATVGNERVLVPSDFGGSLATGHPFWLTDSQFLILDRARRTLELYEVKTGQGEYSISHKYTLPTPTSVHHILAAPNSTGAQKNVFYAVLEGAPKQGIAPGIMAFELSDRKIYQRQIKLMPTTKVDVKDMGAHHASFHPDGVHIYLGSNEGKTYVINKVSMEIVSVIDTGTGNGHTTMIPGRMLAVSTNHSDTFMTVIDLNSHTKLANIEVSPPASSNSRKTQSHTSSFDPKNDRYFYTAASDDGRIIEIDLETLSISREIDMPGSYPIQGTYIW</sequence>
<dbReference type="InterPro" id="IPR051200">
    <property type="entry name" value="Host-pathogen_enzymatic-act"/>
</dbReference>
<keyword evidence="2" id="KW-0732">Signal</keyword>
<evidence type="ECO:0000313" key="3">
    <source>
        <dbReference type="EMBL" id="KID57050.1"/>
    </source>
</evidence>
<evidence type="ECO:0008006" key="5">
    <source>
        <dbReference type="Google" id="ProtNLM"/>
    </source>
</evidence>
<reference evidence="3 4" key="1">
    <citation type="submission" date="2014-12" db="EMBL/GenBank/DDBJ databases">
        <title>Draft Genome Sequence of Pseudoalteromonas luteoviolacea HI1.</title>
        <authorList>
            <person name="Asahina A.Y."/>
            <person name="Hadfield M.G."/>
        </authorList>
    </citation>
    <scope>NUCLEOTIDE SEQUENCE [LARGE SCALE GENOMIC DNA]</scope>
    <source>
        <strain evidence="3 4">HI1</strain>
    </source>
</reference>
<dbReference type="SUPFAM" id="SSF51004">
    <property type="entry name" value="C-terminal (heme d1) domain of cytochrome cd1-nitrite reductase"/>
    <property type="match status" value="1"/>
</dbReference>
<proteinExistence type="predicted"/>
<name>A0A0C1QCB7_9GAMM</name>
<dbReference type="Proteomes" id="UP000031327">
    <property type="component" value="Unassembled WGS sequence"/>
</dbReference>
<dbReference type="PANTHER" id="PTHR47197">
    <property type="entry name" value="PROTEIN NIRF"/>
    <property type="match status" value="1"/>
</dbReference>